<feature type="transmembrane region" description="Helical" evidence="1">
    <location>
        <begin position="6"/>
        <end position="24"/>
    </location>
</feature>
<accession>A0A7S3NP77</accession>
<keyword evidence="1" id="KW-1133">Transmembrane helix</keyword>
<evidence type="ECO:0000256" key="1">
    <source>
        <dbReference type="SAM" id="Phobius"/>
    </source>
</evidence>
<dbReference type="EMBL" id="HBIJ01022033">
    <property type="protein sequence ID" value="CAE0373534.1"/>
    <property type="molecule type" value="Transcribed_RNA"/>
</dbReference>
<dbReference type="AlphaFoldDB" id="A0A7S3NP77"/>
<name>A0A7S3NP77_9STRA</name>
<evidence type="ECO:0000313" key="2">
    <source>
        <dbReference type="EMBL" id="CAE0373534.1"/>
    </source>
</evidence>
<gene>
    <name evidence="2" type="ORF">ALAG00032_LOCUS14335</name>
</gene>
<organism evidence="2">
    <name type="scientific">Aureoumbra lagunensis</name>
    <dbReference type="NCBI Taxonomy" id="44058"/>
    <lineage>
        <taxon>Eukaryota</taxon>
        <taxon>Sar</taxon>
        <taxon>Stramenopiles</taxon>
        <taxon>Ochrophyta</taxon>
        <taxon>Pelagophyceae</taxon>
        <taxon>Pelagomonadales</taxon>
        <taxon>Aureoumbra</taxon>
    </lineage>
</organism>
<reference evidence="2" key="1">
    <citation type="submission" date="2021-01" db="EMBL/GenBank/DDBJ databases">
        <authorList>
            <person name="Corre E."/>
            <person name="Pelletier E."/>
            <person name="Niang G."/>
            <person name="Scheremetjew M."/>
            <person name="Finn R."/>
            <person name="Kale V."/>
            <person name="Holt S."/>
            <person name="Cochrane G."/>
            <person name="Meng A."/>
            <person name="Brown T."/>
            <person name="Cohen L."/>
        </authorList>
    </citation>
    <scope>NUCLEOTIDE SEQUENCE</scope>
    <source>
        <strain evidence="2">CCMP1510</strain>
    </source>
</reference>
<keyword evidence="1" id="KW-0812">Transmembrane</keyword>
<sequence>MVSGGLLVFIVVAVCVVAAILYAFKDKIPILKHLPEVTCGFCCGFGFIRPDYMEDDRSRRTQNQHIPDEEAPVVAQQSPQMAQVVAPVAHVQQPPTAVVVASS</sequence>
<protein>
    <submittedName>
        <fullName evidence="2">Uncharacterized protein</fullName>
    </submittedName>
</protein>
<keyword evidence="1" id="KW-0472">Membrane</keyword>
<proteinExistence type="predicted"/>